<feature type="compositionally biased region" description="Polar residues" evidence="1">
    <location>
        <begin position="57"/>
        <end position="71"/>
    </location>
</feature>
<evidence type="ECO:0000313" key="3">
    <source>
        <dbReference type="Proteomes" id="UP001381693"/>
    </source>
</evidence>
<gene>
    <name evidence="2" type="ORF">SK128_017686</name>
</gene>
<evidence type="ECO:0000256" key="1">
    <source>
        <dbReference type="SAM" id="MobiDB-lite"/>
    </source>
</evidence>
<accession>A0AAN8WJ47</accession>
<feature type="region of interest" description="Disordered" evidence="1">
    <location>
        <begin position="1"/>
        <end position="71"/>
    </location>
</feature>
<dbReference type="EMBL" id="JAXCGZ010018962">
    <property type="protein sequence ID" value="KAK7066991.1"/>
    <property type="molecule type" value="Genomic_DNA"/>
</dbReference>
<dbReference type="AlphaFoldDB" id="A0AAN8WJ47"/>
<sequence length="71" mass="7565">MGIRHSKKSVDIQSSPKKNGSAAEPDVKVKEIAEDAEVRDDAKTTTIEEAAEKKAPSSPNGDATAEQTQLE</sequence>
<comment type="caution">
    <text evidence="2">The sequence shown here is derived from an EMBL/GenBank/DDBJ whole genome shotgun (WGS) entry which is preliminary data.</text>
</comment>
<proteinExistence type="predicted"/>
<keyword evidence="3" id="KW-1185">Reference proteome</keyword>
<evidence type="ECO:0000313" key="2">
    <source>
        <dbReference type="EMBL" id="KAK7066991.1"/>
    </source>
</evidence>
<protein>
    <submittedName>
        <fullName evidence="2">Uncharacterized protein</fullName>
    </submittedName>
</protein>
<organism evidence="2 3">
    <name type="scientific">Halocaridina rubra</name>
    <name type="common">Hawaiian red shrimp</name>
    <dbReference type="NCBI Taxonomy" id="373956"/>
    <lineage>
        <taxon>Eukaryota</taxon>
        <taxon>Metazoa</taxon>
        <taxon>Ecdysozoa</taxon>
        <taxon>Arthropoda</taxon>
        <taxon>Crustacea</taxon>
        <taxon>Multicrustacea</taxon>
        <taxon>Malacostraca</taxon>
        <taxon>Eumalacostraca</taxon>
        <taxon>Eucarida</taxon>
        <taxon>Decapoda</taxon>
        <taxon>Pleocyemata</taxon>
        <taxon>Caridea</taxon>
        <taxon>Atyoidea</taxon>
        <taxon>Atyidae</taxon>
        <taxon>Halocaridina</taxon>
    </lineage>
</organism>
<name>A0AAN8WJ47_HALRR</name>
<dbReference type="Proteomes" id="UP001381693">
    <property type="component" value="Unassembled WGS sequence"/>
</dbReference>
<feature type="non-terminal residue" evidence="2">
    <location>
        <position position="71"/>
    </location>
</feature>
<reference evidence="2 3" key="1">
    <citation type="submission" date="2023-11" db="EMBL/GenBank/DDBJ databases">
        <title>Halocaridina rubra genome assembly.</title>
        <authorList>
            <person name="Smith C."/>
        </authorList>
    </citation>
    <scope>NUCLEOTIDE SEQUENCE [LARGE SCALE GENOMIC DNA]</scope>
    <source>
        <strain evidence="2">EP-1</strain>
        <tissue evidence="2">Whole</tissue>
    </source>
</reference>